<dbReference type="Proteomes" id="UP001190700">
    <property type="component" value="Unassembled WGS sequence"/>
</dbReference>
<dbReference type="PANTHER" id="PTHR24216:SF65">
    <property type="entry name" value="PAXILLIN-LIKE PROTEIN 1"/>
    <property type="match status" value="1"/>
</dbReference>
<keyword evidence="2" id="KW-1133">Transmembrane helix</keyword>
<evidence type="ECO:0000313" key="4">
    <source>
        <dbReference type="Proteomes" id="UP001190700"/>
    </source>
</evidence>
<dbReference type="EMBL" id="LGRX02026326">
    <property type="protein sequence ID" value="KAK3251026.1"/>
    <property type="molecule type" value="Genomic_DNA"/>
</dbReference>
<feature type="compositionally biased region" description="Low complexity" evidence="1">
    <location>
        <begin position="5304"/>
        <end position="5320"/>
    </location>
</feature>
<name>A0AAE0C9P6_9CHLO</name>
<feature type="compositionally biased region" description="Pro residues" evidence="1">
    <location>
        <begin position="5157"/>
        <end position="5237"/>
    </location>
</feature>
<evidence type="ECO:0000256" key="1">
    <source>
        <dbReference type="SAM" id="MobiDB-lite"/>
    </source>
</evidence>
<keyword evidence="4" id="KW-1185">Reference proteome</keyword>
<gene>
    <name evidence="3" type="ORF">CYMTET_39620</name>
</gene>
<feature type="transmembrane region" description="Helical" evidence="2">
    <location>
        <begin position="140"/>
        <end position="162"/>
    </location>
</feature>
<feature type="transmembrane region" description="Helical" evidence="2">
    <location>
        <begin position="6"/>
        <end position="29"/>
    </location>
</feature>
<proteinExistence type="predicted"/>
<protein>
    <submittedName>
        <fullName evidence="3">Uncharacterized protein</fullName>
    </submittedName>
</protein>
<keyword evidence="2" id="KW-0812">Transmembrane</keyword>
<comment type="caution">
    <text evidence="3">The sequence shown here is derived from an EMBL/GenBank/DDBJ whole genome shotgun (WGS) entry which is preliminary data.</text>
</comment>
<accession>A0AAE0C9P6</accession>
<feature type="region of interest" description="Disordered" evidence="1">
    <location>
        <begin position="5152"/>
        <end position="5275"/>
    </location>
</feature>
<feature type="region of interest" description="Disordered" evidence="1">
    <location>
        <begin position="1068"/>
        <end position="1104"/>
    </location>
</feature>
<feature type="compositionally biased region" description="Low complexity" evidence="1">
    <location>
        <begin position="5260"/>
        <end position="5275"/>
    </location>
</feature>
<evidence type="ECO:0000256" key="2">
    <source>
        <dbReference type="SAM" id="Phobius"/>
    </source>
</evidence>
<evidence type="ECO:0000313" key="3">
    <source>
        <dbReference type="EMBL" id="KAK3251026.1"/>
    </source>
</evidence>
<feature type="region of interest" description="Disordered" evidence="1">
    <location>
        <begin position="965"/>
        <end position="998"/>
    </location>
</feature>
<organism evidence="3 4">
    <name type="scientific">Cymbomonas tetramitiformis</name>
    <dbReference type="NCBI Taxonomy" id="36881"/>
    <lineage>
        <taxon>Eukaryota</taxon>
        <taxon>Viridiplantae</taxon>
        <taxon>Chlorophyta</taxon>
        <taxon>Pyramimonadophyceae</taxon>
        <taxon>Pyramimonadales</taxon>
        <taxon>Pyramimonadaceae</taxon>
        <taxon>Cymbomonas</taxon>
    </lineage>
</organism>
<feature type="transmembrane region" description="Helical" evidence="2">
    <location>
        <begin position="97"/>
        <end position="120"/>
    </location>
</feature>
<dbReference type="PANTHER" id="PTHR24216">
    <property type="entry name" value="PAXILLIN-RELATED"/>
    <property type="match status" value="1"/>
</dbReference>
<sequence>MTNPYAYYFITLTSGFTIGSLWSFGLYLFSIYIETDIANEGERPTSEDAQYQDFNMDHARQHFINLSMYVFNGLSNVIKYGIDAAFELANGVVTYRYMVLFILVITVAAFLFAFEGHTLVSKINLLYDEMHRPIMYPLKMYLRFLAMLYSGVVGAYNAMVIMAKRTFSIMRDTLLKLTADMLMELILAWSSFISRAGQELYDWTVRQHFVDASPDFLHSCLALQRGLWAVRECVIIPCGFTRLFWETLASGVNYYPPKAHNPIVRDDYYVPSAETVIKNATFNKFCYQHRLGDPAVMGEFYDVHVTYCRLCDFEAGVRYDCLPHNYHVPLAMNAAIASVAMLIKVPSQYILRTGGLRTDAYDGQHEADTGLLSATTAETSSDGQEYGAYVTFDGSEHKYCVCWNGYTGDDGQYPYGVPAEPYLHHAPWLLCEDYAVYYRTFDFDGLLTLAADAVGFAADSVDEWYMGCLNYMQYAVAHAVDLADARVCDNLYSVHPPRWSDALRACVATPPTIATGIRGGTQALIGGVRIGARVFAYLPAILYELRDRWTQFFKKASDDATQMARVKERAGLIHQLLETPNTQGCNHATSVYPSTSTDDNDDVDVTVRNYCARNYVLDQMYLPALVVTDHGKAFNVTKSVNLYLAGHDVAFAVMRFMYRYATTLVFGAYQVPPASPAYPAPPPMPTPPPPPPLCKVPIVQVFDTTTSETETHVGANAWAAYRCGGFFQSVHTRANAADGRRYIAVCSRSVPSNITRASVVSDTNLNDGVRYLNGANLQAARSALDDLRTVGAKCALNIEGSTYPMSVPALSTARANAAQRMAASPRRWFPFAWTRRGSNHTAGPVRFTLGAFTGDDGVYAQLNLFGRTRSEVPIQGRSVRLRIPGRFANGNRGSALGNRRTDPVLYGNTHPEFGFPHTDPYSAAGGGGLGAGQVLVADLCNDSLSGASTRTMRIRSAFDNRFLQAKGAGPHPAMPSYELRSGTTQHPGMRRTRPDAANPAHDMERYLQGQFDDDTNGTIVASHVYILYGGDHFKETLRQADGDLHDATGYLFEGDFRLTTGARYDTRGDVDPDGSAGLHGRFQESSDAANAPLRTRDAGSSQPFERSAQRLAFVDVHDATDVRVACTRKIDLSKRARTTLGFPRTAQDGRVDDGDCTYYRTFAYQNWGEGQPLTSSNASVDDATGLFEQGVFDCVAINVLTGSRCALWLGTEGSDPDNAVCAIGARVQFGEWSALPCEHAKPYVCTDGQSNTYYGTEPKPFEDARLHCVSMGMRLAAPPTDSVINRRLAVAAQNALCEAHLLQPYGDDACAPGLAPEIRHGFLTWSNSLADGAQILNGSSHYANCTSRSAFVHADGALRHNLATPTYTTDHSTDACDADVHPYAGIHRRDGNPFYVRYDYDSESAETLRKVGLDEYNLVHGDVWIGLRRPRGFAGFSDQRYGACDASADAMAKTSRFEVAPCKTDADERIGGEYALIGADEAGRPMVVVSLHATHPFDSETWGADNIDAFLKAMQDQKVWSSLSPTHEDLKDPTKRDSYLDEKHVLQTRNWMAHATTLKLVNDREAVHLSDARAGRCVRNVTSNAAHALQAVVCTEGGDSCSVALLRTSVSVSTSHVLLPVDGETEVEFAERLQPDLTYDRPSMRVRRASDPALARRLVQRGDEARMVNTGVTVASAVRRDADGVQHGSVSFMNVTAGYHTRDALQSANAPGIALSRLGATHAGFDATQVLPEGHGGVHYGTYLHALNESTYPCRTLNSSTTTFPFSEALCEGMGAPEAPKIGRVIAPSTCGIDSSTDDDDACMLPALLTGRRLGMVAGVHAEPADASRLVRLRRLDLAWPQSHGSPPDMLLQSDAGGVAYGIARNSNRTALWYPIEDRVRSQMAAQVQNAEVDGKSHSNGWLYTCSSPTLTFEPSLEMGNPAAPPAPEAPPANHKISTNVARFQVTAGGELTTVNELHESVSARADADAYVVSKTPGDEEMREQNHDHQNALPFSAYNSYGFTGPKALAATVAYGNTALRNKTSWLCAHRKHSDCVSLGKDVENGAVLNVKQFNIPSGGNEQTGFVEDFDLHYVSGPQIQLPDAYSGEFGTIPAGDVSKNTLWTYGYSNNKTGICNRAVGGDWQADRCQPEFQRSPEYYADSVCYLPEQAHSELTESTQCVDTKDTCLFDVMSDRAKTCGVGATLCSRSCGTCDTAGTTAGTTTGSKRFYDGSGRWRNHYAARKYNQTSSGPGICTCEGHFPDTDCVSVDKPRLEAGTDDVQTVQDSPEMRFMTAFYNMWVETIPEKTDERKVVPVVDMWNDDGAHGGMRYDAAFAWRSSNHEDHPSSGYRQDPGNRGPARILIMFPTNNEDGDYVDVTTVGMSDARRKQTEGGKMPEQYTKSARRAYGVNMEELDDFNNKETFKRVSDLAVNDSDSDANQGYTDARDGLAYVLNRTAVGSPHGTYAPYTFDSTHHKSSSEELYVGSDAFPSEAVVRDVVDVRGKKAVRAFLFTLYGGRRYAAKDTGVDRRQVHDALHTTMAPPFAWNYEGNDVKARSARSGALRRDDRKELEQAAYAGFTAAGRTGGAVAADANVHSRHSGHLYAAHTAMDLRKRHYYPAFFYRTLTSDDLGHIKDTMSTDRYNAYTNPESAPIEILWPPPEVTLWTRVAETPRLRASSDEVYGTKYTPTEDFVYRNGVSRVLQGAPARYERAGLGDGTSGVVDTGLGMGSTVTHDTAQVYLDVPPDFGFLWNRYLRNRVPTCYRIHEGPHQNYYARSGSYSACDRLKPVQGDGTVGPDRPNELPMLVPPPMPPYPGSPSQSVYSRVTHVYSTDAASYTTTDFANASHKLLRAFLQHKGVQYEYHRDLATCHDVGYNTSCDHEAYGCRIGADWRDALDDPDNACHRDEIVRYCEARCESTDWCQTYQAAVYVGRTDHDGMHYARDACVLYSCGEGEYGDSVPCEYTTDPEELMESASAFSNGNLWSDFTDGETPDVTAGYHVVYSTIDQPRTYPAPPPLYAPPPPTPATPTVVEYHNFHVYNLSALLASVAAPVDGSIPEAVLSYEQLDAVTCSASTSPCDRPYVRLSTVILANVSDADRNAVGQWRPAVTLREVYNVTCADLQSVDFNETLHNADSVSCLGRCRANVECELYLTYFFEAASGVAGEYELVCVLLRRRDTEEPVRLTEVDVEPQLENHCPQVGVHSHLSPEIYLVRQDGATKQDWSYALATDGLLDDYGYRATPPKYWRSEVLFPEHRGGYVDGAAFWQTVSFSWVQKAKHQHWPAKAPSTVSATEYYVTTAGYFSDMMRRPFAFRPDDTTDSRWTDKSYARTWNKYGLSLALAQLESTPKAVLLADLRAFGEWIGDEDFPAAYETVGNRLVYTMPTVVEEADTLWVEMAQLGRSACRAINHNTLTKIATGEGMSARMPESYVPSNETTFLLLPPVWVVCKGFSVSVLSDTGDDSTSISTEASVSFALDGLRRKETDVSFDYDNRTNEDERRKLIYTDCPGGANAWAGIINPQTWVGGSAQIYDYGTCVSELVLDDTKIEVKNNNYKIMDGIDNDLGYTTNVSYARLKHNLCQTVYSEVEKKYIATNGESLAITVNDEFDRAHEMSDSICGDGACRSSAFVAVVDMVPTAGDCAVYTAPPHPRLFVSDHGFLWGPVIHNKDHTSSLSEYTDSVPSSDPYYDESTHTTYVQYKPENNTYGTDNAVSKVNTTVIYTVPTAFYPITYNKSTASGITNLSMTSNGARARGTLIVQSDTMVHAHSSAVIMENRSAYLKRAIMPIFVHDMYDLHYFEANALRPDSASDAYANFTYSYATARSWRGFSRSAAASALVAVQGWDQSLLLSFPYGDIPPYDGPFVNCDAVCRETWEAMPQRYDRLLTWTAERAPRGALQYRGMYDHLQFVPPPPPPDGAYTSSDNYRSLSTGKRRARLFVGNGVHLAQMLDRSEGDVVQDLCEEYGARDGSAADRPLVRSTFNWEVRYKFTCRDISTRCETPHDLADAPVYGPYRNAYLELQNTREGDTYLNAYRVGGDHAHAVVVQPPDESTPVCAAGAQLRVYRSVEGSEHFVPIEPASLAGANATRRKSFYEASKAFPTELHDKASISTRQLLMDCYLRVNRLIEPHNTGAMAFRQAPSESYRFVGYGNNMGISRRYADYRDAVYGACNVMSRLMNDTVEEADAALQRVLPGMTNVSIGTKLRGRLFDGSEMNYLDTTKNYSANVISDDLGVRPFFAMYNYWAMQYAYNMWYAGAHNTEALGFLDDVPFGSGDTDSSCAFRDEELTYAARRLRRELMTRGDGRLDDILGDSAYKDDDPEVTNATLALRSLFGLRSYSQEDGTAQEGGRVSEAYAADTGVTEAVDGYQLEHECFHSVTERYDDATSEYTLRRAADEAGGTARPSVNVMHPPNTWRMILYQGKPCDASFNMGDGDCGYPPVTHFFGYDGGVNRHVATAYNLHVPRAPTEEAARSSDSTWQDDEAFVQMCFDACLDAERPSEHYEDDQLIFDAERNQRGMSDAELERYKHHMRSVKEVYANRAFRCTSLSVVEDVINRPLQADDVYDGVSMPWLQMYVPRHAGNLNGQQKRLMCILSDATFSDERTNYNDWVTPTVWDPQTIYNNEVPLYGAKGDDGNTPLQFIRRARVYDRVGWQYWTLVRDFGDRFYANDTVSLLGGVPRTNADVYVVQRNDSDVSCVCQTDTGVDYPLEHYSTGYKVCGHYKPRPTAADTTGGGTIPEDPPEELDNLYSRCGYTELGQTASFCSDTALPPEYDNRTLCVLEAHDDWEVECFPDFGVCADHSISADDCTARGRSRTCAWDPINTLCHQRYLGCASLTPNGHKCVPQTDLECSIHTDRARCTNATGCVWFVVNDTGSGECHPHHSADCEIVNNACAPTTAARRTYEHIYFEAENDRRRSLLEYLEGVYSDRLLTSTCDTERHLADGDVVEVRAAYVRCETGGQTDTHVAYLVDGEAHAQLVMYVGDQYTFRMHRSTSRNPLYSVGENSVGRALIFPLNEETWHGAERTDSRVLLDDSGVHIPAGMQGDLNGSMWTNYTIDLRNVMMRTTDGAVRPMSARTLLRQFASDLASDACAENSRTCCGSVLSQAFGGPSVITSDDAYFCADPSTQDTIAEADTTELLAYYGIPYGCELYNTHPQTMFACSATCSDVRSPPPPSPPLPLSPPPYPPLVPVPPSPPPPQTLSPPGSPAHLPPLPSPPPPPLTHAPPSDPTLPPPSPSPYPPPPPCPPPSEPSLWSHPPEPPSRRRRPPKTEDASTASTPASPTSSTADAAAVPPYAFPLPLATAQRARPAASSFGEPSAPKPASSSAATVSTTNLPAFPSAQHRKVLRRYADAKDAGMGGEVMLYLTRGANLATTPQTEDAANTTEEHAIHNSMFANAVANLVVNSSSEEETEFAHENAERSIERTWMNDFWNISVSMGGEYHMVHNALYHDSAGAAGVFFDAYLPGASDFAKHSIRMYANALRAVIIGVAYTGNRVTQGKHLEKSTLWGLMEPVIEEQMASTHSVYEVVHMFMYGPVSAVHAYNDKTTRIVCDKSDIQNNVMRETLKIVHAVSGYAQFPNPLDGSSVGCNPLSADCAAGAYEIDTSLNLNPVCGITYMLNSPRTMGTKIQTVFEQQQTVLKTFYTSDEVTR</sequence>
<feature type="region of interest" description="Disordered" evidence="1">
    <location>
        <begin position="5295"/>
        <end position="5323"/>
    </location>
</feature>
<keyword evidence="2" id="KW-0472">Membrane</keyword>
<reference evidence="3 4" key="1">
    <citation type="journal article" date="2015" name="Genome Biol. Evol.">
        <title>Comparative Genomics of a Bacterivorous Green Alga Reveals Evolutionary Causalities and Consequences of Phago-Mixotrophic Mode of Nutrition.</title>
        <authorList>
            <person name="Burns J.A."/>
            <person name="Paasch A."/>
            <person name="Narechania A."/>
            <person name="Kim E."/>
        </authorList>
    </citation>
    <scope>NUCLEOTIDE SEQUENCE [LARGE SCALE GENOMIC DNA]</scope>
    <source>
        <strain evidence="3 4">PLY_AMNH</strain>
    </source>
</reference>